<keyword evidence="4" id="KW-0413">Isomerase</keyword>
<evidence type="ECO:0000256" key="3">
    <source>
        <dbReference type="PIRSR" id="PIRSR613078-2"/>
    </source>
</evidence>
<dbReference type="Pfam" id="PF00300">
    <property type="entry name" value="His_Phos_1"/>
    <property type="match status" value="1"/>
</dbReference>
<organism evidence="4 5">
    <name type="scientific">Aureibacter tunicatorum</name>
    <dbReference type="NCBI Taxonomy" id="866807"/>
    <lineage>
        <taxon>Bacteria</taxon>
        <taxon>Pseudomonadati</taxon>
        <taxon>Bacteroidota</taxon>
        <taxon>Cytophagia</taxon>
        <taxon>Cytophagales</taxon>
        <taxon>Persicobacteraceae</taxon>
        <taxon>Aureibacter</taxon>
    </lineage>
</organism>
<dbReference type="EMBL" id="JAVDQD010000003">
    <property type="protein sequence ID" value="MDR6239596.1"/>
    <property type="molecule type" value="Genomic_DNA"/>
</dbReference>
<feature type="binding site" evidence="3">
    <location>
        <position position="60"/>
    </location>
    <ligand>
        <name>substrate</name>
    </ligand>
</feature>
<name>A0AAE3XPJ9_9BACT</name>
<dbReference type="RefSeq" id="WP_309939298.1">
    <property type="nucleotide sequence ID" value="NZ_AP025305.1"/>
</dbReference>
<dbReference type="AlphaFoldDB" id="A0AAE3XPJ9"/>
<protein>
    <submittedName>
        <fullName evidence="4">Phosphoglycerate mutase</fullName>
        <ecNumber evidence="4">5.4.2.12</ecNumber>
    </submittedName>
</protein>
<dbReference type="PANTHER" id="PTHR46517:SF1">
    <property type="entry name" value="FRUCTOSE-2,6-BISPHOSPHATASE TIGAR"/>
    <property type="match status" value="1"/>
</dbReference>
<comment type="caution">
    <text evidence="4">The sequence shown here is derived from an EMBL/GenBank/DDBJ whole genome shotgun (WGS) entry which is preliminary data.</text>
</comment>
<sequence length="203" mass="23284">MIKKLYVIRHGETAYNHNGIVQGRKIDADLNEKGREQADSFYNKYKAFDFDVCFTSTLKRTHQTVDGFLKDGLQWYQFSGLDEMNYGEFEGKQAGNGEEGSAVELMNKWNDGFLNLKPEGGEGPYDVMKRQQEAFSDILGMNFNNALVCMHSRAIRIMLCWMQDLNMIEMKNLGSVNTGLSIISYDPKAEKYTLEEFNNTDHL</sequence>
<dbReference type="PROSITE" id="PS00175">
    <property type="entry name" value="PG_MUTASE"/>
    <property type="match status" value="1"/>
</dbReference>
<dbReference type="SMART" id="SM00855">
    <property type="entry name" value="PGAM"/>
    <property type="match status" value="1"/>
</dbReference>
<evidence type="ECO:0000313" key="4">
    <source>
        <dbReference type="EMBL" id="MDR6239596.1"/>
    </source>
</evidence>
<feature type="binding site" evidence="3">
    <location>
        <begin position="9"/>
        <end position="16"/>
    </location>
    <ligand>
        <name>substrate</name>
    </ligand>
</feature>
<dbReference type="InterPro" id="IPR051695">
    <property type="entry name" value="Phosphoglycerate_Mutase"/>
</dbReference>
<dbReference type="GO" id="GO:0004619">
    <property type="term" value="F:phosphoglycerate mutase activity"/>
    <property type="evidence" value="ECO:0007669"/>
    <property type="project" value="UniProtKB-EC"/>
</dbReference>
<dbReference type="InterPro" id="IPR001345">
    <property type="entry name" value="PG/BPGM_mutase_AS"/>
</dbReference>
<feature type="active site" description="Proton donor/acceptor" evidence="2">
    <location>
        <position position="83"/>
    </location>
</feature>
<accession>A0AAE3XPJ9</accession>
<dbReference type="GO" id="GO:0005829">
    <property type="term" value="C:cytosol"/>
    <property type="evidence" value="ECO:0007669"/>
    <property type="project" value="TreeGrafter"/>
</dbReference>
<keyword evidence="5" id="KW-1185">Reference proteome</keyword>
<keyword evidence="1" id="KW-0378">Hydrolase</keyword>
<evidence type="ECO:0000256" key="2">
    <source>
        <dbReference type="PIRSR" id="PIRSR613078-1"/>
    </source>
</evidence>
<dbReference type="CDD" id="cd07067">
    <property type="entry name" value="HP_PGM_like"/>
    <property type="match status" value="1"/>
</dbReference>
<proteinExistence type="predicted"/>
<dbReference type="GO" id="GO:0004331">
    <property type="term" value="F:fructose-2,6-bisphosphate 2-phosphatase activity"/>
    <property type="evidence" value="ECO:0007669"/>
    <property type="project" value="TreeGrafter"/>
</dbReference>
<reference evidence="4" key="1">
    <citation type="submission" date="2023-07" db="EMBL/GenBank/DDBJ databases">
        <title>Genomic Encyclopedia of Type Strains, Phase IV (KMG-IV): sequencing the most valuable type-strain genomes for metagenomic binning, comparative biology and taxonomic classification.</title>
        <authorList>
            <person name="Goeker M."/>
        </authorList>
    </citation>
    <scope>NUCLEOTIDE SEQUENCE</scope>
    <source>
        <strain evidence="4">DSM 26174</strain>
    </source>
</reference>
<gene>
    <name evidence="4" type="ORF">HNQ88_002644</name>
</gene>
<dbReference type="GO" id="GO:0043456">
    <property type="term" value="P:regulation of pentose-phosphate shunt"/>
    <property type="evidence" value="ECO:0007669"/>
    <property type="project" value="TreeGrafter"/>
</dbReference>
<dbReference type="PIRSF" id="PIRSF000709">
    <property type="entry name" value="6PFK_2-Ptase"/>
    <property type="match status" value="1"/>
</dbReference>
<feature type="active site" description="Tele-phosphohistidine intermediate" evidence="2">
    <location>
        <position position="10"/>
    </location>
</feature>
<dbReference type="InterPro" id="IPR029033">
    <property type="entry name" value="His_PPase_superfam"/>
</dbReference>
<dbReference type="SUPFAM" id="SSF53254">
    <property type="entry name" value="Phosphoglycerate mutase-like"/>
    <property type="match status" value="1"/>
</dbReference>
<dbReference type="GO" id="GO:0045820">
    <property type="term" value="P:negative regulation of glycolytic process"/>
    <property type="evidence" value="ECO:0007669"/>
    <property type="project" value="TreeGrafter"/>
</dbReference>
<dbReference type="PANTHER" id="PTHR46517">
    <property type="entry name" value="FRUCTOSE-2,6-BISPHOSPHATASE TIGAR"/>
    <property type="match status" value="1"/>
</dbReference>
<evidence type="ECO:0000313" key="5">
    <source>
        <dbReference type="Proteomes" id="UP001185092"/>
    </source>
</evidence>
<dbReference type="EC" id="5.4.2.12" evidence="4"/>
<dbReference type="InterPro" id="IPR013078">
    <property type="entry name" value="His_Pase_superF_clade-1"/>
</dbReference>
<dbReference type="Proteomes" id="UP001185092">
    <property type="component" value="Unassembled WGS sequence"/>
</dbReference>
<dbReference type="Gene3D" id="3.40.50.1240">
    <property type="entry name" value="Phosphoglycerate mutase-like"/>
    <property type="match status" value="1"/>
</dbReference>
<evidence type="ECO:0000256" key="1">
    <source>
        <dbReference type="ARBA" id="ARBA00022801"/>
    </source>
</evidence>
<feature type="binding site" evidence="3">
    <location>
        <begin position="83"/>
        <end position="86"/>
    </location>
    <ligand>
        <name>substrate</name>
    </ligand>
</feature>